<dbReference type="EMBL" id="SNRY01008875">
    <property type="protein sequence ID" value="KAA6307843.1"/>
    <property type="molecule type" value="Genomic_DNA"/>
</dbReference>
<dbReference type="PANTHER" id="PTHR43710">
    <property type="entry name" value="2-HYDROXYACYL-COA LYASE"/>
    <property type="match status" value="1"/>
</dbReference>
<evidence type="ECO:0000256" key="1">
    <source>
        <dbReference type="ARBA" id="ARBA00022723"/>
    </source>
</evidence>
<dbReference type="InterPro" id="IPR045025">
    <property type="entry name" value="HACL1-like"/>
</dbReference>
<dbReference type="PANTHER" id="PTHR43710:SF5">
    <property type="entry name" value="INDOLEPYRUVATE FERREDOXIN OXIDOREDUCTASE ALPHA SUBUNIT"/>
    <property type="match status" value="1"/>
</dbReference>
<proteinExistence type="predicted"/>
<feature type="non-terminal residue" evidence="3">
    <location>
        <position position="1"/>
    </location>
</feature>
<dbReference type="Gene3D" id="3.40.50.970">
    <property type="match status" value="1"/>
</dbReference>
<evidence type="ECO:0000259" key="2">
    <source>
        <dbReference type="Pfam" id="PF02775"/>
    </source>
</evidence>
<dbReference type="InterPro" id="IPR029061">
    <property type="entry name" value="THDP-binding"/>
</dbReference>
<dbReference type="AlphaFoldDB" id="A0A5J4PHB2"/>
<dbReference type="CDD" id="cd02008">
    <property type="entry name" value="TPP_IOR_alpha"/>
    <property type="match status" value="1"/>
</dbReference>
<dbReference type="Pfam" id="PF02775">
    <property type="entry name" value="TPP_enzyme_C"/>
    <property type="match status" value="1"/>
</dbReference>
<dbReference type="GO" id="GO:0046872">
    <property type="term" value="F:metal ion binding"/>
    <property type="evidence" value="ECO:0007669"/>
    <property type="project" value="UniProtKB-KW"/>
</dbReference>
<gene>
    <name evidence="3" type="ORF">EZS27_040483</name>
</gene>
<dbReference type="InterPro" id="IPR011766">
    <property type="entry name" value="TPP_enzyme_TPP-bd"/>
</dbReference>
<dbReference type="SUPFAM" id="SSF52518">
    <property type="entry name" value="Thiamin diphosphate-binding fold (THDP-binding)"/>
    <property type="match status" value="1"/>
</dbReference>
<dbReference type="GO" id="GO:0003824">
    <property type="term" value="F:catalytic activity"/>
    <property type="evidence" value="ECO:0007669"/>
    <property type="project" value="InterPro"/>
</dbReference>
<comment type="caution">
    <text evidence="3">The sequence shown here is derived from an EMBL/GenBank/DDBJ whole genome shotgun (WGS) entry which is preliminary data.</text>
</comment>
<sequence length="167" mass="17961">EVLKEEYPSHKVFSDIGCYTLGANAPFNAINSCVDMGASITMAKGAADAGLYPSVAVIGDSTFTHSGMTGLLDCVNEKANVIIFISDNETTAMTGGQDSAGTGRIEAICAGLGVDPAHLRVIIPLKKNQEEMKRIIREELQFDGVSVIIPRRECVQTLMRKNRNKQA</sequence>
<reference evidence="3" key="1">
    <citation type="submission" date="2019-03" db="EMBL/GenBank/DDBJ databases">
        <title>Single cell metagenomics reveals metabolic interactions within the superorganism composed of flagellate Streblomastix strix and complex community of Bacteroidetes bacteria on its surface.</title>
        <authorList>
            <person name="Treitli S.C."/>
            <person name="Kolisko M."/>
            <person name="Husnik F."/>
            <person name="Keeling P."/>
            <person name="Hampl V."/>
        </authorList>
    </citation>
    <scope>NUCLEOTIDE SEQUENCE</scope>
    <source>
        <strain evidence="3">STM</strain>
    </source>
</reference>
<evidence type="ECO:0000313" key="3">
    <source>
        <dbReference type="EMBL" id="KAA6307843.1"/>
    </source>
</evidence>
<name>A0A5J4PHB2_9ZZZZ</name>
<accession>A0A5J4PHB2</accession>
<dbReference type="GO" id="GO:0030976">
    <property type="term" value="F:thiamine pyrophosphate binding"/>
    <property type="evidence" value="ECO:0007669"/>
    <property type="project" value="InterPro"/>
</dbReference>
<feature type="domain" description="Thiamine pyrophosphate enzyme TPP-binding" evidence="2">
    <location>
        <begin position="15"/>
        <end position="148"/>
    </location>
</feature>
<keyword evidence="1" id="KW-0479">Metal-binding</keyword>
<organism evidence="3">
    <name type="scientific">termite gut metagenome</name>
    <dbReference type="NCBI Taxonomy" id="433724"/>
    <lineage>
        <taxon>unclassified sequences</taxon>
        <taxon>metagenomes</taxon>
        <taxon>organismal metagenomes</taxon>
    </lineage>
</organism>
<protein>
    <recommendedName>
        <fullName evidence="2">Thiamine pyrophosphate enzyme TPP-binding domain-containing protein</fullName>
    </recommendedName>
</protein>